<reference evidence="1" key="1">
    <citation type="submission" date="2020-08" db="EMBL/GenBank/DDBJ databases">
        <authorList>
            <person name="Uke A."/>
            <person name="Chhe C."/>
            <person name="Baramee S."/>
            <person name="Kosugi A."/>
        </authorList>
    </citation>
    <scope>NUCLEOTIDE SEQUENCE</scope>
    <source>
        <strain evidence="1">DA-C8</strain>
    </source>
</reference>
<gene>
    <name evidence="1" type="ORF">PRECH8_25130</name>
</gene>
<proteinExistence type="predicted"/>
<accession>A0A916VGB3</accession>
<dbReference type="AlphaFoldDB" id="A0A916VGB3"/>
<sequence length="192" mass="21576">MRISSVSDITANQVSFGIATDHYDRRDLRTGHRADQVELSPIFQAYAVPAANSQNQVNIKPSEVYSFGSINGKPLRFRLHSNGLIETNISPMIQASAPGTSVTPYQYAAAMHHRSYTEEEHREANRLISRLMDLLDLSANKMTMEEYRSRESSPYSVSTAKLLEHLGINPAEVFTINGVRYRFNNGILTRLS</sequence>
<comment type="caution">
    <text evidence="1">The sequence shown here is derived from an EMBL/GenBank/DDBJ whole genome shotgun (WGS) entry which is preliminary data.</text>
</comment>
<dbReference type="RefSeq" id="WP_200967425.1">
    <property type="nucleotide sequence ID" value="NZ_BMAQ01000038.1"/>
</dbReference>
<name>A0A916VGB3_9BACL</name>
<dbReference type="EMBL" id="BMAQ01000038">
    <property type="protein sequence ID" value="GFR39217.1"/>
    <property type="molecule type" value="Genomic_DNA"/>
</dbReference>
<evidence type="ECO:0000313" key="2">
    <source>
        <dbReference type="Proteomes" id="UP000654993"/>
    </source>
</evidence>
<organism evidence="1 2">
    <name type="scientific">Insulibacter thermoxylanivorax</name>
    <dbReference type="NCBI Taxonomy" id="2749268"/>
    <lineage>
        <taxon>Bacteria</taxon>
        <taxon>Bacillati</taxon>
        <taxon>Bacillota</taxon>
        <taxon>Bacilli</taxon>
        <taxon>Bacillales</taxon>
        <taxon>Paenibacillaceae</taxon>
        <taxon>Insulibacter</taxon>
    </lineage>
</organism>
<dbReference type="Proteomes" id="UP000654993">
    <property type="component" value="Unassembled WGS sequence"/>
</dbReference>
<keyword evidence="2" id="KW-1185">Reference proteome</keyword>
<reference evidence="1" key="2">
    <citation type="journal article" date="2021" name="Data Brief">
        <title>Draft genome sequence data of the facultative, thermophilic, xylanolytic bacterium Paenibacillus sp. strain DA-C8.</title>
        <authorList>
            <person name="Chhe C."/>
            <person name="Uke A."/>
            <person name="Baramee S."/>
            <person name="Ungkulpasvich U."/>
            <person name="Tachaapaikoon C."/>
            <person name="Pason P."/>
            <person name="Waeonukul R."/>
            <person name="Ratanakhanokchai K."/>
            <person name="Kosugi A."/>
        </authorList>
    </citation>
    <scope>NUCLEOTIDE SEQUENCE</scope>
    <source>
        <strain evidence="1">DA-C8</strain>
    </source>
</reference>
<protein>
    <submittedName>
        <fullName evidence="1">Uncharacterized protein</fullName>
    </submittedName>
</protein>
<evidence type="ECO:0000313" key="1">
    <source>
        <dbReference type="EMBL" id="GFR39217.1"/>
    </source>
</evidence>